<evidence type="ECO:0000313" key="2">
    <source>
        <dbReference type="EMBL" id="JAT18873.1"/>
    </source>
</evidence>
<feature type="coiled-coil region" evidence="1">
    <location>
        <begin position="57"/>
        <end position="101"/>
    </location>
</feature>
<gene>
    <name evidence="2" type="ORF">g.51449</name>
</gene>
<sequence>DTVLVDNAEKSDKLDSSLREAAILECKLDMEKKQRELDLNNSFRTQEVENEDKLLLAEQIKQTKEQLNTSLRQCKSLLMQNNILKNDLKNLTTLNVSLKQKNNIKDT</sequence>
<accession>A0A1B6L563</accession>
<reference evidence="2" key="1">
    <citation type="submission" date="2015-11" db="EMBL/GenBank/DDBJ databases">
        <title>De novo transcriptome assembly of four potential Pierce s Disease insect vectors from Arizona vineyards.</title>
        <authorList>
            <person name="Tassone E.E."/>
        </authorList>
    </citation>
    <scope>NUCLEOTIDE SEQUENCE</scope>
</reference>
<keyword evidence="1" id="KW-0175">Coiled coil</keyword>
<proteinExistence type="predicted"/>
<dbReference type="EMBL" id="GEBQ01021104">
    <property type="protein sequence ID" value="JAT18873.1"/>
    <property type="molecule type" value="Transcribed_RNA"/>
</dbReference>
<dbReference type="AlphaFoldDB" id="A0A1B6L563"/>
<feature type="non-terminal residue" evidence="2">
    <location>
        <position position="1"/>
    </location>
</feature>
<evidence type="ECO:0000256" key="1">
    <source>
        <dbReference type="SAM" id="Coils"/>
    </source>
</evidence>
<organism evidence="2">
    <name type="scientific">Graphocephala atropunctata</name>
    <dbReference type="NCBI Taxonomy" id="36148"/>
    <lineage>
        <taxon>Eukaryota</taxon>
        <taxon>Metazoa</taxon>
        <taxon>Ecdysozoa</taxon>
        <taxon>Arthropoda</taxon>
        <taxon>Hexapoda</taxon>
        <taxon>Insecta</taxon>
        <taxon>Pterygota</taxon>
        <taxon>Neoptera</taxon>
        <taxon>Paraneoptera</taxon>
        <taxon>Hemiptera</taxon>
        <taxon>Auchenorrhyncha</taxon>
        <taxon>Membracoidea</taxon>
        <taxon>Cicadellidae</taxon>
        <taxon>Cicadellinae</taxon>
        <taxon>Cicadellini</taxon>
        <taxon>Graphocephala</taxon>
    </lineage>
</organism>
<name>A0A1B6L563_9HEMI</name>
<feature type="non-terminal residue" evidence="2">
    <location>
        <position position="107"/>
    </location>
</feature>
<protein>
    <submittedName>
        <fullName evidence="2">Uncharacterized protein</fullName>
    </submittedName>
</protein>